<organism evidence="2 3">
    <name type="scientific">Nitrosospira multiformis</name>
    <dbReference type="NCBI Taxonomy" id="1231"/>
    <lineage>
        <taxon>Bacteria</taxon>
        <taxon>Pseudomonadati</taxon>
        <taxon>Pseudomonadota</taxon>
        <taxon>Betaproteobacteria</taxon>
        <taxon>Nitrosomonadales</taxon>
        <taxon>Nitrosomonadaceae</taxon>
        <taxon>Nitrosospira</taxon>
    </lineage>
</organism>
<feature type="region of interest" description="Disordered" evidence="1">
    <location>
        <begin position="53"/>
        <end position="80"/>
    </location>
</feature>
<dbReference type="EMBL" id="FPBZ01000006">
    <property type="protein sequence ID" value="SFU53047.1"/>
    <property type="molecule type" value="Genomic_DNA"/>
</dbReference>
<evidence type="ECO:0000313" key="2">
    <source>
        <dbReference type="EMBL" id="SFU53047.1"/>
    </source>
</evidence>
<evidence type="ECO:0000256" key="1">
    <source>
        <dbReference type="SAM" id="MobiDB-lite"/>
    </source>
</evidence>
<proteinExistence type="predicted"/>
<name>A0A1I7GX74_9PROT</name>
<accession>A0A1I7GX74</accession>
<protein>
    <submittedName>
        <fullName evidence="2">Uncharacterized protein</fullName>
    </submittedName>
</protein>
<reference evidence="3" key="1">
    <citation type="submission" date="2016-10" db="EMBL/GenBank/DDBJ databases">
        <authorList>
            <person name="Varghese N."/>
            <person name="Submissions S."/>
        </authorList>
    </citation>
    <scope>NUCLEOTIDE SEQUENCE [LARGE SCALE GENOMIC DNA]</scope>
    <source>
        <strain evidence="3">Nl14</strain>
    </source>
</reference>
<evidence type="ECO:0000313" key="3">
    <source>
        <dbReference type="Proteomes" id="UP000182649"/>
    </source>
</evidence>
<sequence>MEKELLLGYERNKGRDWLRNMGASNSLRPQANATLEKAIVYDTDPIRNWPETLFSEGPGLRHENSTIPPAARRLPAVQAE</sequence>
<gene>
    <name evidence="2" type="ORF">SAMN05216417_10659</name>
</gene>
<dbReference type="AlphaFoldDB" id="A0A1I7GX74"/>
<dbReference type="Proteomes" id="UP000182649">
    <property type="component" value="Unassembled WGS sequence"/>
</dbReference>